<evidence type="ECO:0000256" key="9">
    <source>
        <dbReference type="ARBA" id="ARBA00023163"/>
    </source>
</evidence>
<dbReference type="CDD" id="cd18659">
    <property type="entry name" value="CD2_tandem"/>
    <property type="match status" value="1"/>
</dbReference>
<dbReference type="SMART" id="SM00490">
    <property type="entry name" value="HELICc"/>
    <property type="match status" value="1"/>
</dbReference>
<keyword evidence="8" id="KW-0238">DNA-binding</keyword>
<organism evidence="15 16">
    <name type="scientific">Malassezia obtusa</name>
    <dbReference type="NCBI Taxonomy" id="76774"/>
    <lineage>
        <taxon>Eukaryota</taxon>
        <taxon>Fungi</taxon>
        <taxon>Dikarya</taxon>
        <taxon>Basidiomycota</taxon>
        <taxon>Ustilaginomycotina</taxon>
        <taxon>Malasseziomycetes</taxon>
        <taxon>Malasseziales</taxon>
        <taxon>Malasseziaceae</taxon>
        <taxon>Malassezia</taxon>
    </lineage>
</organism>
<evidence type="ECO:0000256" key="5">
    <source>
        <dbReference type="ARBA" id="ARBA00022801"/>
    </source>
</evidence>
<dbReference type="EC" id="3.6.4.12" evidence="15"/>
<feature type="compositionally biased region" description="Basic and acidic residues" evidence="11">
    <location>
        <begin position="17"/>
        <end position="26"/>
    </location>
</feature>
<dbReference type="SMART" id="SM01176">
    <property type="entry name" value="DUF4208"/>
    <property type="match status" value="1"/>
</dbReference>
<feature type="compositionally biased region" description="Low complexity" evidence="11">
    <location>
        <begin position="62"/>
        <end position="72"/>
    </location>
</feature>
<keyword evidence="10" id="KW-0539">Nucleus</keyword>
<dbReference type="Gene3D" id="3.40.50.300">
    <property type="entry name" value="P-loop containing nucleotide triphosphate hydrolases"/>
    <property type="match status" value="1"/>
</dbReference>
<dbReference type="InterPro" id="IPR056302">
    <property type="entry name" value="CHD1-2/Hrp3_HTH"/>
</dbReference>
<dbReference type="PROSITE" id="PS51194">
    <property type="entry name" value="HELICASE_CTER"/>
    <property type="match status" value="1"/>
</dbReference>
<keyword evidence="4" id="KW-0547">Nucleotide-binding</keyword>
<evidence type="ECO:0000256" key="2">
    <source>
        <dbReference type="ARBA" id="ARBA00007025"/>
    </source>
</evidence>
<dbReference type="InterPro" id="IPR027417">
    <property type="entry name" value="P-loop_NTPase"/>
</dbReference>
<dbReference type="CDD" id="cd18793">
    <property type="entry name" value="SF2_C_SNF"/>
    <property type="match status" value="1"/>
</dbReference>
<feature type="region of interest" description="Disordered" evidence="11">
    <location>
        <begin position="934"/>
        <end position="953"/>
    </location>
</feature>
<keyword evidence="3" id="KW-0677">Repeat</keyword>
<feature type="domain" description="Helicase ATP-binding" evidence="13">
    <location>
        <begin position="356"/>
        <end position="524"/>
    </location>
</feature>
<dbReference type="EMBL" id="CP119942">
    <property type="protein sequence ID" value="WFD04549.1"/>
    <property type="molecule type" value="Genomic_DNA"/>
</dbReference>
<dbReference type="Pfam" id="PF00385">
    <property type="entry name" value="Chromo"/>
    <property type="match status" value="1"/>
</dbReference>
<evidence type="ECO:0000313" key="15">
    <source>
        <dbReference type="EMBL" id="WFD04549.1"/>
    </source>
</evidence>
<reference evidence="15" key="1">
    <citation type="submission" date="2023-03" db="EMBL/GenBank/DDBJ databases">
        <title>Mating type loci evolution in Malassezia.</title>
        <authorList>
            <person name="Coelho M.A."/>
        </authorList>
    </citation>
    <scope>NUCLEOTIDE SEQUENCE</scope>
    <source>
        <strain evidence="15">CBS 7876</strain>
    </source>
</reference>
<dbReference type="GO" id="GO:0016887">
    <property type="term" value="F:ATP hydrolysis activity"/>
    <property type="evidence" value="ECO:0007669"/>
    <property type="project" value="TreeGrafter"/>
</dbReference>
<dbReference type="PROSITE" id="PS50013">
    <property type="entry name" value="CHROMO_2"/>
    <property type="match status" value="1"/>
</dbReference>
<dbReference type="GO" id="GO:0003677">
    <property type="term" value="F:DNA binding"/>
    <property type="evidence" value="ECO:0007669"/>
    <property type="project" value="UniProtKB-KW"/>
</dbReference>
<dbReference type="InterPro" id="IPR014001">
    <property type="entry name" value="Helicase_ATP-bd"/>
</dbReference>
<evidence type="ECO:0000256" key="11">
    <source>
        <dbReference type="SAM" id="MobiDB-lite"/>
    </source>
</evidence>
<gene>
    <name evidence="15" type="primary">CHD1</name>
    <name evidence="15" type="ORF">MOBT1_003260</name>
</gene>
<evidence type="ECO:0000256" key="6">
    <source>
        <dbReference type="ARBA" id="ARBA00022840"/>
    </source>
</evidence>
<dbReference type="Pfam" id="PF18196">
    <property type="entry name" value="Cdh1_DBD_1"/>
    <property type="match status" value="1"/>
</dbReference>
<dbReference type="Gene3D" id="3.40.50.10810">
    <property type="entry name" value="Tandem AAA-ATPase domain"/>
    <property type="match status" value="1"/>
</dbReference>
<dbReference type="InterPro" id="IPR038718">
    <property type="entry name" value="SNF2-like_sf"/>
</dbReference>
<name>A0AAF0IUQ0_9BASI</name>
<evidence type="ECO:0000256" key="1">
    <source>
        <dbReference type="ARBA" id="ARBA00004123"/>
    </source>
</evidence>
<dbReference type="InterPro" id="IPR023779">
    <property type="entry name" value="Chromodomain_CS"/>
</dbReference>
<dbReference type="Gene3D" id="1.10.10.60">
    <property type="entry name" value="Homeodomain-like"/>
    <property type="match status" value="1"/>
</dbReference>
<dbReference type="PANTHER" id="PTHR45623">
    <property type="entry name" value="CHROMODOMAIN-HELICASE-DNA-BINDING PROTEIN 3-RELATED-RELATED"/>
    <property type="match status" value="1"/>
</dbReference>
<dbReference type="InterPro" id="IPR025260">
    <property type="entry name" value="CHD1-like_C"/>
</dbReference>
<dbReference type="GO" id="GO:0140658">
    <property type="term" value="F:ATP-dependent chromatin remodeler activity"/>
    <property type="evidence" value="ECO:0007669"/>
    <property type="project" value="TreeGrafter"/>
</dbReference>
<evidence type="ECO:0000259" key="13">
    <source>
        <dbReference type="PROSITE" id="PS51192"/>
    </source>
</evidence>
<accession>A0AAF0IUQ0</accession>
<comment type="subcellular location">
    <subcellularLocation>
        <location evidence="1">Nucleus</location>
    </subcellularLocation>
</comment>
<dbReference type="GO" id="GO:0005634">
    <property type="term" value="C:nucleus"/>
    <property type="evidence" value="ECO:0007669"/>
    <property type="project" value="UniProtKB-SubCell"/>
</dbReference>
<dbReference type="InterPro" id="IPR049730">
    <property type="entry name" value="SNF2/RAD54-like_C"/>
</dbReference>
<dbReference type="GO" id="GO:0003678">
    <property type="term" value="F:DNA helicase activity"/>
    <property type="evidence" value="ECO:0007669"/>
    <property type="project" value="UniProtKB-EC"/>
</dbReference>
<feature type="region of interest" description="Disordered" evidence="11">
    <location>
        <begin position="1"/>
        <end position="109"/>
    </location>
</feature>
<comment type="similarity">
    <text evidence="2">Belongs to the SNF2/RAD54 helicase family.</text>
</comment>
<evidence type="ECO:0000256" key="10">
    <source>
        <dbReference type="ARBA" id="ARBA00023242"/>
    </source>
</evidence>
<evidence type="ECO:0000259" key="12">
    <source>
        <dbReference type="PROSITE" id="PS50013"/>
    </source>
</evidence>
<dbReference type="SMART" id="SM00487">
    <property type="entry name" value="DEXDc"/>
    <property type="match status" value="1"/>
</dbReference>
<dbReference type="GO" id="GO:0034728">
    <property type="term" value="P:nucleosome organization"/>
    <property type="evidence" value="ECO:0007669"/>
    <property type="project" value="TreeGrafter"/>
</dbReference>
<dbReference type="GO" id="GO:0042393">
    <property type="term" value="F:histone binding"/>
    <property type="evidence" value="ECO:0007669"/>
    <property type="project" value="TreeGrafter"/>
</dbReference>
<dbReference type="GO" id="GO:0000785">
    <property type="term" value="C:chromatin"/>
    <property type="evidence" value="ECO:0007669"/>
    <property type="project" value="TreeGrafter"/>
</dbReference>
<dbReference type="Pfam" id="PF23588">
    <property type="entry name" value="HTH_CHD1_Hrp3"/>
    <property type="match status" value="1"/>
</dbReference>
<keyword evidence="5 15" id="KW-0378">Hydrolase</keyword>
<dbReference type="SUPFAM" id="SSF54160">
    <property type="entry name" value="Chromo domain-like"/>
    <property type="match status" value="2"/>
</dbReference>
<evidence type="ECO:0000313" key="16">
    <source>
        <dbReference type="Proteomes" id="UP001214603"/>
    </source>
</evidence>
<feature type="region of interest" description="Disordered" evidence="11">
    <location>
        <begin position="1141"/>
        <end position="1169"/>
    </location>
</feature>
<sequence length="1363" mass="155007">MDARHDAASPAPAVAPEPRRHPRQELIDAENNPDLYGLRRSGRAPARRSYVQSDASDDEQAPSDAAPSASASDAEDDAEDDDEDDAFPARRGRRRAAEPSEWGMAVRMSSRNGRKVTNYTEDYHEISDEDDPFEDHVEAAAAPAPEVEEDQIEGVFGHERDEARLDDPEDRPMENMRFVIKWKGYSHLHDTHELYEFLKRFPGFKRVNNYIKGVWQPIHDISTNPEATREDLETLQIQRERQRELLASYRTVERVLAQRDNAPTKEVPYPHLAYLCKWKGLSYAECSWESEEEIAQIARPAIDAYLRRATAVTVPSRSETFSRGRPPYVRMTEQPKYIGDHGTLKDFQMTGLNWLAYLWSKNENGILADEMGLGKTVQTVAFLSYLFHSCYQYGPMLVVVPLSTLPAWQAQFEHWAPDMNVIAYMGNSRSREVIREYEFGPVRKMRINVLLTTYEFILKDRAELQPIRWQFLAVDEAHRLKNAESQLYEALYSFHCAGKLLITGTPLQNNVKELTALLHFLRPDQFDLETDFDIHNVDQTKIQELHQRLENVMLRRLKRDVVKELPTKSEQILRVEMSAMQQRMYKAILTRNYALLSGATSTQFSLLNIAIELKKASNHPYLFDGAEPASESREETLRGLVMHSGKMVLLDKLLARLKANGHRVLIFSQMVRMLDILSDYLSLRGYVHQRLDGTVSSETRNRAIDHFNAPNSPDFCFLLSTRAGGLGINLETADTVIIFDSDWNPQNDLQAMSRAHRLNSKFHVSVFRFLTKGTVEEDVLERAKRKMVLEYAIIHQMDTSGTNFAPNTLNKNSQNFSREELGAILKFGAQSMFKSDNEDGQQKKLDEMDLDEILTHAEARETEVDSNTASSGGEAFLQQFAQVQDFKADDVSWDDIIPVEERVKAEEEERQRAVESAIAASSSRRRAAVASASATASVAEADEEPEAKPKKAAAVRKTQGQRSLELKERDLRVLLRGIQRWGDIRYRYDVIVSEGKLQDKNRAVLLQASDELVALAEEKFAEHQAFLRGKQERGEEITSALRQRAVLVHYRGINNINAETLLIRHYELHLLADVLESTDDPLQWRIPVESLKSTLNWHCTWGLEEDSRLLVGIWRHGFGSWEQIEADPELHLQGRFFLEEGKRTNDAKDEPAADDDTKKTGAGKSRPIPNAIHLVRRGDYLLKTLRETVGGRGAEPPASAAPPAPAPKKARAASAAKKASEKSKRSAAQYSSDSDEDDGYASMDELECKELMRPCKRQLKTLKDDTEHLDRDKKVATLKECLSAIGGHIDHLIATKFADLPKARQQKWYEHLWAFSSFFWPKKVKPEKLRAIFAKLVGHAKDEPAKRKSADTPEPDAKKARTD</sequence>
<feature type="region of interest" description="Disordered" evidence="11">
    <location>
        <begin position="1341"/>
        <end position="1363"/>
    </location>
</feature>
<evidence type="ECO:0000256" key="7">
    <source>
        <dbReference type="ARBA" id="ARBA00023015"/>
    </source>
</evidence>
<evidence type="ECO:0000259" key="14">
    <source>
        <dbReference type="PROSITE" id="PS51194"/>
    </source>
</evidence>
<feature type="compositionally biased region" description="Basic and acidic residues" evidence="11">
    <location>
        <begin position="1141"/>
        <end position="1159"/>
    </location>
</feature>
<evidence type="ECO:0000256" key="4">
    <source>
        <dbReference type="ARBA" id="ARBA00022741"/>
    </source>
</evidence>
<keyword evidence="7" id="KW-0805">Transcription regulation</keyword>
<dbReference type="PROSITE" id="PS51192">
    <property type="entry name" value="HELICASE_ATP_BIND_1"/>
    <property type="match status" value="1"/>
</dbReference>
<dbReference type="GO" id="GO:0005524">
    <property type="term" value="F:ATP binding"/>
    <property type="evidence" value="ECO:0007669"/>
    <property type="project" value="UniProtKB-KW"/>
</dbReference>
<dbReference type="InterPro" id="IPR001650">
    <property type="entry name" value="Helicase_C-like"/>
</dbReference>
<dbReference type="SMART" id="SM00298">
    <property type="entry name" value="CHROMO"/>
    <property type="match status" value="1"/>
</dbReference>
<feature type="domain" description="Chromo" evidence="12">
    <location>
        <begin position="250"/>
        <end position="317"/>
    </location>
</feature>
<dbReference type="Pfam" id="PF00176">
    <property type="entry name" value="SNF2-rel_dom"/>
    <property type="match status" value="1"/>
</dbReference>
<evidence type="ECO:0000256" key="3">
    <source>
        <dbReference type="ARBA" id="ARBA00022737"/>
    </source>
</evidence>
<dbReference type="InterPro" id="IPR016197">
    <property type="entry name" value="Chromo-like_dom_sf"/>
</dbReference>
<keyword evidence="9" id="KW-0804">Transcription</keyword>
<dbReference type="InterPro" id="IPR000330">
    <property type="entry name" value="SNF2_N"/>
</dbReference>
<protein>
    <submittedName>
        <fullName evidence="15">DNA helicase</fullName>
        <ecNumber evidence="15">3.6.4.12</ecNumber>
    </submittedName>
</protein>
<dbReference type="Pfam" id="PF00271">
    <property type="entry name" value="Helicase_C"/>
    <property type="match status" value="1"/>
</dbReference>
<dbReference type="InterPro" id="IPR000953">
    <property type="entry name" value="Chromo/chromo_shadow_dom"/>
</dbReference>
<feature type="domain" description="Helicase C-terminal" evidence="14">
    <location>
        <begin position="649"/>
        <end position="810"/>
    </location>
</feature>
<dbReference type="SUPFAM" id="SSF52540">
    <property type="entry name" value="P-loop containing nucleoside triphosphate hydrolases"/>
    <property type="match status" value="2"/>
</dbReference>
<keyword evidence="15" id="KW-0347">Helicase</keyword>
<dbReference type="Pfam" id="PF13907">
    <property type="entry name" value="CHD1-like_C"/>
    <property type="match status" value="1"/>
</dbReference>
<feature type="compositionally biased region" description="Acidic residues" evidence="11">
    <location>
        <begin position="73"/>
        <end position="86"/>
    </location>
</feature>
<dbReference type="PROSITE" id="PS00598">
    <property type="entry name" value="CHROMO_1"/>
    <property type="match status" value="1"/>
</dbReference>
<proteinExistence type="inferred from homology"/>
<dbReference type="GO" id="GO:0003682">
    <property type="term" value="F:chromatin binding"/>
    <property type="evidence" value="ECO:0007669"/>
    <property type="project" value="TreeGrafter"/>
</dbReference>
<dbReference type="Gene3D" id="6.10.140.1440">
    <property type="match status" value="1"/>
</dbReference>
<dbReference type="Proteomes" id="UP001214603">
    <property type="component" value="Chromosome 9"/>
</dbReference>
<dbReference type="InterPro" id="IPR041150">
    <property type="entry name" value="Cdh1_DBD"/>
</dbReference>
<dbReference type="Gene3D" id="2.40.50.40">
    <property type="match status" value="2"/>
</dbReference>
<keyword evidence="6" id="KW-0067">ATP-binding</keyword>
<keyword evidence="16" id="KW-1185">Reference proteome</keyword>
<feature type="region of interest" description="Disordered" evidence="11">
    <location>
        <begin position="1190"/>
        <end position="1240"/>
    </location>
</feature>
<dbReference type="PANTHER" id="PTHR45623:SF14">
    <property type="entry name" value="CHROMODOMAIN-HELICASE-DNA-BINDING PROTEIN 1"/>
    <property type="match status" value="1"/>
</dbReference>
<dbReference type="InterPro" id="IPR023780">
    <property type="entry name" value="Chromo_domain"/>
</dbReference>
<evidence type="ECO:0000256" key="8">
    <source>
        <dbReference type="ARBA" id="ARBA00023125"/>
    </source>
</evidence>